<dbReference type="GO" id="GO:0030295">
    <property type="term" value="F:protein kinase activator activity"/>
    <property type="evidence" value="ECO:0007669"/>
    <property type="project" value="TreeGrafter"/>
</dbReference>
<dbReference type="GO" id="GO:0004673">
    <property type="term" value="F:protein histidine kinase activity"/>
    <property type="evidence" value="ECO:0007669"/>
    <property type="project" value="UniProtKB-EC"/>
</dbReference>
<protein>
    <recommendedName>
        <fullName evidence="2">histidine kinase</fullName>
        <ecNumber evidence="2">2.7.13.3</ecNumber>
    </recommendedName>
</protein>
<dbReference type="RefSeq" id="WP_174409412.1">
    <property type="nucleotide sequence ID" value="NZ_BLVP01000007.1"/>
</dbReference>
<dbReference type="PROSITE" id="PS50109">
    <property type="entry name" value="HIS_KIN"/>
    <property type="match status" value="1"/>
</dbReference>
<dbReference type="InterPro" id="IPR050351">
    <property type="entry name" value="BphY/WalK/GraS-like"/>
</dbReference>
<evidence type="ECO:0000313" key="6">
    <source>
        <dbReference type="EMBL" id="GFM36755.1"/>
    </source>
</evidence>
<evidence type="ECO:0000256" key="1">
    <source>
        <dbReference type="ARBA" id="ARBA00000085"/>
    </source>
</evidence>
<dbReference type="Gene3D" id="3.30.565.10">
    <property type="entry name" value="Histidine kinase-like ATPase, C-terminal domain"/>
    <property type="match status" value="1"/>
</dbReference>
<name>A0A7J0BUC4_9BACT</name>
<dbReference type="EMBL" id="BLVP01000007">
    <property type="protein sequence ID" value="GFM36755.1"/>
    <property type="molecule type" value="Genomic_DNA"/>
</dbReference>
<dbReference type="EC" id="2.7.13.3" evidence="2"/>
<reference evidence="6 7" key="1">
    <citation type="submission" date="2020-05" db="EMBL/GenBank/DDBJ databases">
        <title>Draft genome sequence of Desulfovibrio psychrotolerans JS1T.</title>
        <authorList>
            <person name="Ueno A."/>
            <person name="Tamazawa S."/>
            <person name="Tamamura S."/>
            <person name="Murakami T."/>
            <person name="Kiyama T."/>
            <person name="Inomata H."/>
            <person name="Amano Y."/>
            <person name="Miyakawa K."/>
            <person name="Tamaki H."/>
            <person name="Naganuma T."/>
            <person name="Kaneko K."/>
        </authorList>
    </citation>
    <scope>NUCLEOTIDE SEQUENCE [LARGE SCALE GENOMIC DNA]</scope>
    <source>
        <strain evidence="6 7">JS1</strain>
    </source>
</reference>
<comment type="catalytic activity">
    <reaction evidence="1">
        <text>ATP + protein L-histidine = ADP + protein N-phospho-L-histidine.</text>
        <dbReference type="EC" id="2.7.13.3"/>
    </reaction>
</comment>
<keyword evidence="4 6" id="KW-0418">Kinase</keyword>
<dbReference type="SMART" id="SM00387">
    <property type="entry name" value="HATPase_c"/>
    <property type="match status" value="1"/>
</dbReference>
<gene>
    <name evidence="6" type="ORF">DSM19430T_14390</name>
</gene>
<dbReference type="GO" id="GO:0000156">
    <property type="term" value="F:phosphorelay response regulator activity"/>
    <property type="evidence" value="ECO:0007669"/>
    <property type="project" value="TreeGrafter"/>
</dbReference>
<dbReference type="AlphaFoldDB" id="A0A7J0BUC4"/>
<accession>A0A7J0BUC4</accession>
<proteinExistence type="predicted"/>
<dbReference type="InterPro" id="IPR003594">
    <property type="entry name" value="HATPase_dom"/>
</dbReference>
<organism evidence="6 7">
    <name type="scientific">Desulfovibrio psychrotolerans</name>
    <dbReference type="NCBI Taxonomy" id="415242"/>
    <lineage>
        <taxon>Bacteria</taxon>
        <taxon>Pseudomonadati</taxon>
        <taxon>Thermodesulfobacteriota</taxon>
        <taxon>Desulfovibrionia</taxon>
        <taxon>Desulfovibrionales</taxon>
        <taxon>Desulfovibrionaceae</taxon>
        <taxon>Desulfovibrio</taxon>
    </lineage>
</organism>
<comment type="caution">
    <text evidence="6">The sequence shown here is derived from an EMBL/GenBank/DDBJ whole genome shotgun (WGS) entry which is preliminary data.</text>
</comment>
<dbReference type="SUPFAM" id="SSF55874">
    <property type="entry name" value="ATPase domain of HSP90 chaperone/DNA topoisomerase II/histidine kinase"/>
    <property type="match status" value="2"/>
</dbReference>
<feature type="domain" description="Histidine kinase" evidence="5">
    <location>
        <begin position="222"/>
        <end position="464"/>
    </location>
</feature>
<dbReference type="InterPro" id="IPR036890">
    <property type="entry name" value="HATPase_C_sf"/>
</dbReference>
<evidence type="ECO:0000256" key="3">
    <source>
        <dbReference type="ARBA" id="ARBA00022679"/>
    </source>
</evidence>
<keyword evidence="3" id="KW-0808">Transferase</keyword>
<evidence type="ECO:0000313" key="7">
    <source>
        <dbReference type="Proteomes" id="UP000503820"/>
    </source>
</evidence>
<sequence>MSTRSNPFQSKQELETVFALVNRRIAEKVGDYKRYDFSQNQSRAFNVFFDLAQEFDLLEDLLTLAVLTLRSLFHIHAEIYVLTRSASLLRYCCSTGADCTIPPMDTEGLPLTDGPFIHEGRYCIPIRGKKMDVELLPITPVGETLGLLVLHPRLPLSPKKQLFYEKFANRVGYQLHNRLVACKHREHLEFIKSLVHDIGHNVIVPNMYFKLLFRQLDGKMKSMRHAIEDLLETSECSNALAQLNYIQNRMDEQYQEVYKHFQQTSLFLETLLRQSHFEKGRYVLHKTVVHLHDRIMAPQLERFKTRFDEKDIALVPFCDASAATEKDITVTADVGLISQVLANLFSNAVKYTRPSPAPEDAKGHALSGMPAKFLCYGISRLRGYLEGDRDAARIDIITSGPHLDSDDAPRIFDADYRGKDVGQEYGTGHGLFFVQEITRLHGGDAGYEQHPKGNCFYIILPCDDSEPKQPF</sequence>
<dbReference type="Pfam" id="PF02518">
    <property type="entry name" value="HATPase_c"/>
    <property type="match status" value="1"/>
</dbReference>
<evidence type="ECO:0000259" key="5">
    <source>
        <dbReference type="PROSITE" id="PS50109"/>
    </source>
</evidence>
<evidence type="ECO:0000256" key="2">
    <source>
        <dbReference type="ARBA" id="ARBA00012438"/>
    </source>
</evidence>
<dbReference type="Proteomes" id="UP000503820">
    <property type="component" value="Unassembled WGS sequence"/>
</dbReference>
<keyword evidence="7" id="KW-1185">Reference proteome</keyword>
<dbReference type="PANTHER" id="PTHR42878:SF14">
    <property type="entry name" value="OSMOLARITY TWO-COMPONENT SYSTEM PROTEIN SSK1"/>
    <property type="match status" value="1"/>
</dbReference>
<dbReference type="PANTHER" id="PTHR42878">
    <property type="entry name" value="TWO-COMPONENT HISTIDINE KINASE"/>
    <property type="match status" value="1"/>
</dbReference>
<dbReference type="InterPro" id="IPR005467">
    <property type="entry name" value="His_kinase_dom"/>
</dbReference>
<dbReference type="GO" id="GO:0007234">
    <property type="term" value="P:osmosensory signaling via phosphorelay pathway"/>
    <property type="evidence" value="ECO:0007669"/>
    <property type="project" value="TreeGrafter"/>
</dbReference>
<evidence type="ECO:0000256" key="4">
    <source>
        <dbReference type="ARBA" id="ARBA00022777"/>
    </source>
</evidence>